<dbReference type="EMBL" id="ABGD02000022">
    <property type="protein sequence ID" value="EDS10693.1"/>
    <property type="molecule type" value="Genomic_DNA"/>
</dbReference>
<evidence type="ECO:0000313" key="1">
    <source>
        <dbReference type="EMBL" id="EDS10693.1"/>
    </source>
</evidence>
<keyword evidence="2" id="KW-1185">Reference proteome</keyword>
<dbReference type="HOGENOM" id="CLU_3264832_0_0_9"/>
<organism evidence="1 2">
    <name type="scientific">Anaerotruncus colihominis DSM 17241</name>
    <dbReference type="NCBI Taxonomy" id="445972"/>
    <lineage>
        <taxon>Bacteria</taxon>
        <taxon>Bacillati</taxon>
        <taxon>Bacillota</taxon>
        <taxon>Clostridia</taxon>
        <taxon>Eubacteriales</taxon>
        <taxon>Oscillospiraceae</taxon>
        <taxon>Anaerotruncus</taxon>
    </lineage>
</organism>
<gene>
    <name evidence="1" type="ORF">ANACOL_02670</name>
</gene>
<sequence>MKRRLSERKTGLRRGGGTPRRSRFIFAVRCPRRADCLEEIK</sequence>
<comment type="caution">
    <text evidence="1">The sequence shown here is derived from an EMBL/GenBank/DDBJ whole genome shotgun (WGS) entry which is preliminary data.</text>
</comment>
<evidence type="ECO:0000313" key="2">
    <source>
        <dbReference type="Proteomes" id="UP000003803"/>
    </source>
</evidence>
<reference evidence="1" key="1">
    <citation type="submission" date="2007-11" db="EMBL/GenBank/DDBJ databases">
        <authorList>
            <person name="Fulton L."/>
            <person name="Clifton S."/>
            <person name="Fulton B."/>
            <person name="Xu J."/>
            <person name="Minx P."/>
            <person name="Pepin K.H."/>
            <person name="Johnson M."/>
            <person name="Thiruvilangam P."/>
            <person name="Bhonagiri V."/>
            <person name="Nash W.E."/>
            <person name="Mardis E.R."/>
            <person name="Wilson R.K."/>
        </authorList>
    </citation>
    <scope>NUCLEOTIDE SEQUENCE [LARGE SCALE GENOMIC DNA]</scope>
    <source>
        <strain evidence="1">DSM 17241</strain>
    </source>
</reference>
<reference evidence="1" key="2">
    <citation type="submission" date="2013-09" db="EMBL/GenBank/DDBJ databases">
        <title>Draft genome sequence of Anaerotruncus colihominis(DSM 17241).</title>
        <authorList>
            <person name="Sudarsanam P."/>
            <person name="Ley R."/>
            <person name="Guruge J."/>
            <person name="Turnbaugh P.J."/>
            <person name="Mahowald M."/>
            <person name="Liep D."/>
            <person name="Gordon J."/>
        </authorList>
    </citation>
    <scope>NUCLEOTIDE SEQUENCE</scope>
    <source>
        <strain evidence="1">DSM 17241</strain>
    </source>
</reference>
<accession>B0PD07</accession>
<name>B0PD07_9FIRM</name>
<protein>
    <submittedName>
        <fullName evidence="1">Uncharacterized protein</fullName>
    </submittedName>
</protein>
<dbReference type="Proteomes" id="UP000003803">
    <property type="component" value="Unassembled WGS sequence"/>
</dbReference>
<dbReference type="AlphaFoldDB" id="B0PD07"/>
<proteinExistence type="predicted"/>